<protein>
    <recommendedName>
        <fullName evidence="1">AB hydrolase-1 domain-containing protein</fullName>
    </recommendedName>
</protein>
<dbReference type="STRING" id="28092.WM40_17705"/>
<dbReference type="OrthoDB" id="1094867at2"/>
<proteinExistence type="predicted"/>
<dbReference type="InterPro" id="IPR000073">
    <property type="entry name" value="AB_hydrolase_1"/>
</dbReference>
<evidence type="ECO:0000313" key="2">
    <source>
        <dbReference type="EMBL" id="KKB62359.1"/>
    </source>
</evidence>
<dbReference type="PANTHER" id="PTHR35560:SF3">
    <property type="entry name" value="PEPTIDASE S9 PROLYL OLIGOPEPTIDASE CATALYTIC DOMAIN-CONTAINING PROTEIN"/>
    <property type="match status" value="1"/>
</dbReference>
<evidence type="ECO:0000313" key="3">
    <source>
        <dbReference type="Proteomes" id="UP000033618"/>
    </source>
</evidence>
<dbReference type="Proteomes" id="UP000033618">
    <property type="component" value="Unassembled WGS sequence"/>
</dbReference>
<dbReference type="PANTHER" id="PTHR35560">
    <property type="entry name" value="BLL0132 PROTEIN"/>
    <property type="match status" value="1"/>
</dbReference>
<reference evidence="2 3" key="1">
    <citation type="submission" date="2015-03" db="EMBL/GenBank/DDBJ databases">
        <title>Draft Genome Sequence of Burkholderia andropogonis type strain ICMP2807, isolated from Sorghum bicolor.</title>
        <authorList>
            <person name="Lopes-Santos L."/>
            <person name="Castro D.B."/>
            <person name="Ottoboni L.M."/>
            <person name="Park D."/>
            <person name="Weirc B.S."/>
            <person name="Destefano S.A."/>
        </authorList>
    </citation>
    <scope>NUCLEOTIDE SEQUENCE [LARGE SCALE GENOMIC DNA]</scope>
    <source>
        <strain evidence="2 3">ICMP2807</strain>
    </source>
</reference>
<accession>A0A0F5JXJ1</accession>
<gene>
    <name evidence="2" type="ORF">WM40_17705</name>
</gene>
<dbReference type="PATRIC" id="fig|28092.6.peg.4162"/>
<dbReference type="Pfam" id="PF12697">
    <property type="entry name" value="Abhydrolase_6"/>
    <property type="match status" value="1"/>
</dbReference>
<comment type="caution">
    <text evidence="2">The sequence shown here is derived from an EMBL/GenBank/DDBJ whole genome shotgun (WGS) entry which is preliminary data.</text>
</comment>
<dbReference type="InterPro" id="IPR029058">
    <property type="entry name" value="AB_hydrolase_fold"/>
</dbReference>
<dbReference type="Gene3D" id="3.40.50.1820">
    <property type="entry name" value="alpha/beta hydrolase"/>
    <property type="match status" value="1"/>
</dbReference>
<name>A0A0F5JXJ1_9BURK</name>
<dbReference type="AlphaFoldDB" id="A0A0F5JXJ1"/>
<feature type="domain" description="AB hydrolase-1" evidence="1">
    <location>
        <begin position="56"/>
        <end position="342"/>
    </location>
</feature>
<sequence>MFSNALDRNDERAPNERPVETVARSFLTVDATHCVPVYASSAWSSCAVASTVDTALIILHGRLRNADAYYASALRAVKAAGRSLDNTVVVVPQYLAHADIERHNLPSNVLHWEWTSWMGGDTSLGPVPVSSFEVLDAIVEQIATAGRFPSLRQVIIAGHSGGAQVVHRYAVVTRVGAVLATHRLRARFVIANPSSYVYFDDQRPCADGVFVPFDASRCPAFNHWKYGPKAVPKYIGDRDFALLEREYMRRDVWYLLGEHDCSPTHPALDVSCAAMAQGPHRLARGQYYFRYLQRRHANTRAGITDTMASPDDARQIAHHLKVVPGVGHDGDSMLTSEEGVAALFGDL</sequence>
<keyword evidence="3" id="KW-1185">Reference proteome</keyword>
<dbReference type="EMBL" id="LAQU01000021">
    <property type="protein sequence ID" value="KKB62359.1"/>
    <property type="molecule type" value="Genomic_DNA"/>
</dbReference>
<organism evidence="2 3">
    <name type="scientific">Robbsia andropogonis</name>
    <dbReference type="NCBI Taxonomy" id="28092"/>
    <lineage>
        <taxon>Bacteria</taxon>
        <taxon>Pseudomonadati</taxon>
        <taxon>Pseudomonadota</taxon>
        <taxon>Betaproteobacteria</taxon>
        <taxon>Burkholderiales</taxon>
        <taxon>Burkholderiaceae</taxon>
        <taxon>Robbsia</taxon>
    </lineage>
</organism>
<evidence type="ECO:0000259" key="1">
    <source>
        <dbReference type="Pfam" id="PF12697"/>
    </source>
</evidence>
<dbReference type="SUPFAM" id="SSF53474">
    <property type="entry name" value="alpha/beta-Hydrolases"/>
    <property type="match status" value="1"/>
</dbReference>